<reference evidence="3" key="2">
    <citation type="submission" date="2016-02" db="EMBL/GenBank/DDBJ databases">
        <title>Genome sequencing of Aspergillus luchuensis NBRC 4314.</title>
        <authorList>
            <person name="Yamada O."/>
        </authorList>
    </citation>
    <scope>NUCLEOTIDE SEQUENCE [LARGE SCALE GENOMIC DNA]</scope>
    <source>
        <strain evidence="3">RIB 2604</strain>
    </source>
</reference>
<proteinExistence type="predicted"/>
<gene>
    <name evidence="2" type="ORF">RIB2604_01200380</name>
</gene>
<evidence type="ECO:0000313" key="2">
    <source>
        <dbReference type="EMBL" id="GAT21889.1"/>
    </source>
</evidence>
<dbReference type="Proteomes" id="UP000075230">
    <property type="component" value="Unassembled WGS sequence"/>
</dbReference>
<protein>
    <submittedName>
        <fullName evidence="2">Uncharacterized protein</fullName>
    </submittedName>
</protein>
<dbReference type="EMBL" id="BCWF01000012">
    <property type="protein sequence ID" value="GAT21889.1"/>
    <property type="molecule type" value="Genomic_DNA"/>
</dbReference>
<evidence type="ECO:0000256" key="1">
    <source>
        <dbReference type="SAM" id="MobiDB-lite"/>
    </source>
</evidence>
<comment type="caution">
    <text evidence="2">The sequence shown here is derived from an EMBL/GenBank/DDBJ whole genome shotgun (WGS) entry which is preliminary data.</text>
</comment>
<sequence length="204" mass="22290">MALRCEAEWLVLSSVGGTCHREPRRRQTSRHRDGSRSKAGHLLLGPSVLRGSWAVSPKCLRLHCSTRLLLGGCRARASSTGFPAALYSDADQFTRSSAVDAHTAGAVVFRIPRPLWHIPVPPADWLGPGDSLVGNGRTSGSNRFFETQFAPRSGLAHPGEPGPWSVALCRAFAPWRRKVSTSPIRRRGFRASAMPHFWFPDGGD</sequence>
<accession>A0A146F805</accession>
<feature type="region of interest" description="Disordered" evidence="1">
    <location>
        <begin position="20"/>
        <end position="39"/>
    </location>
</feature>
<name>A0A146F805_ASPKA</name>
<evidence type="ECO:0000313" key="3">
    <source>
        <dbReference type="Proteomes" id="UP000075230"/>
    </source>
</evidence>
<dbReference type="AlphaFoldDB" id="A0A146F805"/>
<organism evidence="2 3">
    <name type="scientific">Aspergillus kawachii</name>
    <name type="common">White koji mold</name>
    <name type="synonym">Aspergillus awamori var. kawachi</name>
    <dbReference type="NCBI Taxonomy" id="1069201"/>
    <lineage>
        <taxon>Eukaryota</taxon>
        <taxon>Fungi</taxon>
        <taxon>Dikarya</taxon>
        <taxon>Ascomycota</taxon>
        <taxon>Pezizomycotina</taxon>
        <taxon>Eurotiomycetes</taxon>
        <taxon>Eurotiomycetidae</taxon>
        <taxon>Eurotiales</taxon>
        <taxon>Aspergillaceae</taxon>
        <taxon>Aspergillus</taxon>
        <taxon>Aspergillus subgen. Circumdati</taxon>
    </lineage>
</organism>
<reference evidence="2 3" key="1">
    <citation type="journal article" date="2016" name="DNA Res.">
        <title>Genome sequence of Aspergillus luchuensis NBRC 4314.</title>
        <authorList>
            <person name="Yamada O."/>
            <person name="Machida M."/>
            <person name="Hosoyama A."/>
            <person name="Goto M."/>
            <person name="Takahashi T."/>
            <person name="Futagami T."/>
            <person name="Yamagata Y."/>
            <person name="Takeuchi M."/>
            <person name="Kobayashi T."/>
            <person name="Koike H."/>
            <person name="Abe K."/>
            <person name="Asai K."/>
            <person name="Arita M."/>
            <person name="Fujita N."/>
            <person name="Fukuda K."/>
            <person name="Higa K."/>
            <person name="Horikawa H."/>
            <person name="Ishikawa T."/>
            <person name="Jinno K."/>
            <person name="Kato Y."/>
            <person name="Kirimura K."/>
            <person name="Mizutani O."/>
            <person name="Nakasone K."/>
            <person name="Sano M."/>
            <person name="Shiraishi Y."/>
            <person name="Tsukahara M."/>
            <person name="Gomi K."/>
        </authorList>
    </citation>
    <scope>NUCLEOTIDE SEQUENCE [LARGE SCALE GENOMIC DNA]</scope>
    <source>
        <strain evidence="2 3">RIB 2604</strain>
    </source>
</reference>